<gene>
    <name evidence="1" type="ORF">HUK68_03410</name>
</gene>
<organism evidence="1 2">
    <name type="scientific">Comamonas antarctica</name>
    <dbReference type="NCBI Taxonomy" id="2743470"/>
    <lineage>
        <taxon>Bacteria</taxon>
        <taxon>Pseudomonadati</taxon>
        <taxon>Pseudomonadota</taxon>
        <taxon>Betaproteobacteria</taxon>
        <taxon>Burkholderiales</taxon>
        <taxon>Comamonadaceae</taxon>
        <taxon>Comamonas</taxon>
    </lineage>
</organism>
<accession>A0A6N1X261</accession>
<dbReference type="RefSeq" id="WP_175502928.1">
    <property type="nucleotide sequence ID" value="NZ_CP054840.1"/>
</dbReference>
<dbReference type="AlphaFoldDB" id="A0A6N1X261"/>
<dbReference type="KEGG" id="aant:HUK68_03410"/>
<evidence type="ECO:0000313" key="1">
    <source>
        <dbReference type="EMBL" id="QKV52026.1"/>
    </source>
</evidence>
<dbReference type="Proteomes" id="UP000509579">
    <property type="component" value="Chromosome"/>
</dbReference>
<keyword evidence="2" id="KW-1185">Reference proteome</keyword>
<evidence type="ECO:0000313" key="2">
    <source>
        <dbReference type="Proteomes" id="UP000509579"/>
    </source>
</evidence>
<name>A0A6N1X261_9BURK</name>
<reference evidence="1 2" key="1">
    <citation type="submission" date="2020-06" db="EMBL/GenBank/DDBJ databases">
        <title>Acidovorax antarctica sp. nov., isolated from Corinth ice sheet soil, Antarctic Fields Peninsula.</title>
        <authorList>
            <person name="Xu Q."/>
            <person name="Peng F."/>
        </authorList>
    </citation>
    <scope>NUCLEOTIDE SEQUENCE [LARGE SCALE GENOMIC DNA]</scope>
    <source>
        <strain evidence="1 2">16-35-5</strain>
    </source>
</reference>
<dbReference type="EMBL" id="CP054840">
    <property type="protein sequence ID" value="QKV52026.1"/>
    <property type="molecule type" value="Genomic_DNA"/>
</dbReference>
<proteinExistence type="predicted"/>
<sequence length="284" mass="30582">MQMNVDVSWRFALAIPAFFETARPSVRRQGWPAVLVPWQLAVLQMPFRPGDEQGEEAADVLFEAIWDAAEGGSLEVSERVVEVREVVDPEATARAREAARAKSQAWLASEIARGGIIAGVYAGLDEIDAGAGVPPVLVEEKNTRHYIGPAAFAAWLAAQDMGPSKHIAAWFKACGKAQAASADAAAALSAEEVQDLPTLVRYRLQFAGKPAQQRPQWTAPHVVLVRAWLRQEQEAGRDRGAVGRLAGDMGMTRQGLQSVLDKHVERAQATAFDGLGRRANGGAA</sequence>
<protein>
    <submittedName>
        <fullName evidence="1">Uncharacterized protein</fullName>
    </submittedName>
</protein>